<feature type="chain" id="PRO_5045807950" description="Lipoprotein" evidence="1">
    <location>
        <begin position="29"/>
        <end position="159"/>
    </location>
</feature>
<keyword evidence="1" id="KW-0732">Signal</keyword>
<dbReference type="PROSITE" id="PS51257">
    <property type="entry name" value="PROKAR_LIPOPROTEIN"/>
    <property type="match status" value="1"/>
</dbReference>
<reference evidence="2 3" key="1">
    <citation type="submission" date="2024-07" db="EMBL/GenBank/DDBJ databases">
        <title>Characterization of a bacterium isolated from hydrolysated instant sea cucumber by whole-genome sequencing and metabolomics.</title>
        <authorList>
            <person name="Luo X."/>
            <person name="Zhang Z."/>
            <person name="Zheng Z."/>
            <person name="Zhang W."/>
            <person name="Ming T."/>
            <person name="Jiao L."/>
            <person name="Su X."/>
            <person name="Kong F."/>
            <person name="Xu J."/>
        </authorList>
    </citation>
    <scope>NUCLEOTIDE SEQUENCE [LARGE SCALE GENOMIC DNA]</scope>
    <source>
        <strain evidence="2 3">XL-2024</strain>
    </source>
</reference>
<keyword evidence="3" id="KW-1185">Reference proteome</keyword>
<accession>A0ABV3VQH2</accession>
<feature type="signal peptide" evidence="1">
    <location>
        <begin position="1"/>
        <end position="28"/>
    </location>
</feature>
<organism evidence="2 3">
    <name type="scientific">Lysinibacillus xylanilyticus</name>
    <dbReference type="NCBI Taxonomy" id="582475"/>
    <lineage>
        <taxon>Bacteria</taxon>
        <taxon>Bacillati</taxon>
        <taxon>Bacillota</taxon>
        <taxon>Bacilli</taxon>
        <taxon>Bacillales</taxon>
        <taxon>Bacillaceae</taxon>
        <taxon>Lysinibacillus</taxon>
    </lineage>
</organism>
<name>A0ABV3VQH2_9BACI</name>
<dbReference type="Proteomes" id="UP001558534">
    <property type="component" value="Unassembled WGS sequence"/>
</dbReference>
<proteinExistence type="predicted"/>
<gene>
    <name evidence="2" type="ORF">AB1300_00615</name>
</gene>
<comment type="caution">
    <text evidence="2">The sequence shown here is derived from an EMBL/GenBank/DDBJ whole genome shotgun (WGS) entry which is preliminary data.</text>
</comment>
<sequence>MKNFTKFLSILFAAVIILSGCSSNNATGSEKEAADSEERAVDEKLALSYVTDYYNNEKKEERLKFVEESVHPDMQGGYRTNAKSGVSEDQMLKDPKVAESVAYEDEESEGTLVLIQSANDKEMIVLITDNKVTLDFTPSPNAGSEDLYQDVRSEFKTAK</sequence>
<evidence type="ECO:0000256" key="1">
    <source>
        <dbReference type="SAM" id="SignalP"/>
    </source>
</evidence>
<evidence type="ECO:0000313" key="2">
    <source>
        <dbReference type="EMBL" id="MEX3743628.1"/>
    </source>
</evidence>
<evidence type="ECO:0008006" key="4">
    <source>
        <dbReference type="Google" id="ProtNLM"/>
    </source>
</evidence>
<protein>
    <recommendedName>
        <fullName evidence="4">Lipoprotein</fullName>
    </recommendedName>
</protein>
<dbReference type="RefSeq" id="WP_368634672.1">
    <property type="nucleotide sequence ID" value="NZ_JBFRHK010000001.1"/>
</dbReference>
<evidence type="ECO:0000313" key="3">
    <source>
        <dbReference type="Proteomes" id="UP001558534"/>
    </source>
</evidence>
<dbReference type="EMBL" id="JBFRHK010000001">
    <property type="protein sequence ID" value="MEX3743628.1"/>
    <property type="molecule type" value="Genomic_DNA"/>
</dbReference>